<dbReference type="AlphaFoldDB" id="A0A179FAA9"/>
<keyword evidence="2" id="KW-1185">Reference proteome</keyword>
<comment type="caution">
    <text evidence="1">The sequence shown here is derived from an EMBL/GenBank/DDBJ whole genome shotgun (WGS) entry which is preliminary data.</text>
</comment>
<reference evidence="1 2" key="1">
    <citation type="journal article" date="2016" name="PLoS Pathog.">
        <title>Biosynthesis of antibiotic leucinostatins in bio-control fungus Purpureocillium lilacinum and their inhibition on phytophthora revealed by genome mining.</title>
        <authorList>
            <person name="Wang G."/>
            <person name="Liu Z."/>
            <person name="Lin R."/>
            <person name="Li E."/>
            <person name="Mao Z."/>
            <person name="Ling J."/>
            <person name="Yang Y."/>
            <person name="Yin W.B."/>
            <person name="Xie B."/>
        </authorList>
    </citation>
    <scope>NUCLEOTIDE SEQUENCE [LARGE SCALE GENOMIC DNA]</scope>
    <source>
        <strain evidence="1">170</strain>
    </source>
</reference>
<proteinExistence type="predicted"/>
<dbReference type="Proteomes" id="UP000078397">
    <property type="component" value="Unassembled WGS sequence"/>
</dbReference>
<dbReference type="GeneID" id="28858340"/>
<evidence type="ECO:0000313" key="1">
    <source>
        <dbReference type="EMBL" id="OAQ62013.1"/>
    </source>
</evidence>
<sequence length="149" mass="16778">MLATRSTVRLVSGHILQCNRYEPTICLAKMGIFRPLSHIFRQTATYPGMRTHHRQVWRFSPQTHTAELPWVLVIHVGHDGNLQTSQLCLLCPFQSIVSPTRRRMPDSASDYWRGVDIFGPQPSLFGGPCSSITVTFVSRQSDSHAPCTS</sequence>
<organism evidence="1 2">
    <name type="scientific">Pochonia chlamydosporia 170</name>
    <dbReference type="NCBI Taxonomy" id="1380566"/>
    <lineage>
        <taxon>Eukaryota</taxon>
        <taxon>Fungi</taxon>
        <taxon>Dikarya</taxon>
        <taxon>Ascomycota</taxon>
        <taxon>Pezizomycotina</taxon>
        <taxon>Sordariomycetes</taxon>
        <taxon>Hypocreomycetidae</taxon>
        <taxon>Hypocreales</taxon>
        <taxon>Clavicipitaceae</taxon>
        <taxon>Pochonia</taxon>
    </lineage>
</organism>
<gene>
    <name evidence="1" type="ORF">VFPPC_16593</name>
</gene>
<dbReference type="EMBL" id="LSBJ02000007">
    <property type="protein sequence ID" value="OAQ62013.1"/>
    <property type="molecule type" value="Genomic_DNA"/>
</dbReference>
<evidence type="ECO:0000313" key="2">
    <source>
        <dbReference type="Proteomes" id="UP000078397"/>
    </source>
</evidence>
<name>A0A179FAA9_METCM</name>
<protein>
    <submittedName>
        <fullName evidence="1">Uncharacterized protein</fullName>
    </submittedName>
</protein>
<dbReference type="KEGG" id="pchm:VFPPC_16593"/>
<dbReference type="RefSeq" id="XP_018139717.1">
    <property type="nucleotide sequence ID" value="XM_018294346.1"/>
</dbReference>
<accession>A0A179FAA9</accession>